<evidence type="ECO:0000313" key="1">
    <source>
        <dbReference type="EMBL" id="KAJ3527153.1"/>
    </source>
</evidence>
<proteinExistence type="predicted"/>
<accession>A0ACC1RWI8</accession>
<dbReference type="EMBL" id="JANRMS010001604">
    <property type="protein sequence ID" value="KAJ3527153.1"/>
    <property type="molecule type" value="Genomic_DNA"/>
</dbReference>
<reference evidence="1" key="1">
    <citation type="submission" date="2022-08" db="EMBL/GenBank/DDBJ databases">
        <title>Genome Sequence of Fusarium decemcellulare.</title>
        <authorList>
            <person name="Buettner E."/>
        </authorList>
    </citation>
    <scope>NUCLEOTIDE SEQUENCE</scope>
    <source>
        <strain evidence="1">Babe19</strain>
    </source>
</reference>
<organism evidence="1 2">
    <name type="scientific">Fusarium decemcellulare</name>
    <dbReference type="NCBI Taxonomy" id="57161"/>
    <lineage>
        <taxon>Eukaryota</taxon>
        <taxon>Fungi</taxon>
        <taxon>Dikarya</taxon>
        <taxon>Ascomycota</taxon>
        <taxon>Pezizomycotina</taxon>
        <taxon>Sordariomycetes</taxon>
        <taxon>Hypocreomycetidae</taxon>
        <taxon>Hypocreales</taxon>
        <taxon>Nectriaceae</taxon>
        <taxon>Fusarium</taxon>
        <taxon>Fusarium decemcellulare species complex</taxon>
    </lineage>
</organism>
<gene>
    <name evidence="1" type="ORF">NM208_g10842</name>
</gene>
<sequence length="223" mass="24865">MGLSADTRSILPRWHDSSIKAQLPSTHNHRDPSSSQLEQGFQILSPEMGVRRVFTTKTMPLALALPWVATMILSWVPFCKIGLVEAPYFVTMAAVVSTIEVLSIIAVFIYTSISPEAFSVEPAEPGRSTTWQEKFFRAWFWFLFISPFVTSALVVILVSDISCDEEDDLAMNEPICQVGVRLIKATALCRAAIIAVFLFATSSWLESRRPQSPKSQKPTRPAQ</sequence>
<keyword evidence="2" id="KW-1185">Reference proteome</keyword>
<protein>
    <submittedName>
        <fullName evidence="1">Uncharacterized protein</fullName>
    </submittedName>
</protein>
<comment type="caution">
    <text evidence="1">The sequence shown here is derived from an EMBL/GenBank/DDBJ whole genome shotgun (WGS) entry which is preliminary data.</text>
</comment>
<evidence type="ECO:0000313" key="2">
    <source>
        <dbReference type="Proteomes" id="UP001148629"/>
    </source>
</evidence>
<dbReference type="Proteomes" id="UP001148629">
    <property type="component" value="Unassembled WGS sequence"/>
</dbReference>
<name>A0ACC1RWI8_9HYPO</name>